<dbReference type="PATRIC" id="fig|758793.3.peg.1010"/>
<dbReference type="STRING" id="758793.BRPE64_ACDS10070"/>
<reference evidence="1 2" key="2">
    <citation type="journal article" date="2018" name="Int. J. Syst. Evol. Microbiol.">
        <title>Burkholderia insecticola sp. nov., a gut symbiotic bacterium of the bean bug Riptortus pedestris.</title>
        <authorList>
            <person name="Takeshita K."/>
            <person name="Tamaki H."/>
            <person name="Ohbayashi T."/>
            <person name="Meng X.-Y."/>
            <person name="Sone T."/>
            <person name="Mitani Y."/>
            <person name="Peeters C."/>
            <person name="Kikuchi Y."/>
            <person name="Vandamme P."/>
        </authorList>
    </citation>
    <scope>NUCLEOTIDE SEQUENCE [LARGE SCALE GENOMIC DNA]</scope>
    <source>
        <strain evidence="1">RPE64</strain>
    </source>
</reference>
<proteinExistence type="predicted"/>
<evidence type="ECO:0000313" key="1">
    <source>
        <dbReference type="EMBL" id="BAN22761.1"/>
    </source>
</evidence>
<evidence type="ECO:0000313" key="2">
    <source>
        <dbReference type="Proteomes" id="UP000013966"/>
    </source>
</evidence>
<gene>
    <name evidence="1" type="ORF">BRPE64_ACDS10070</name>
</gene>
<accession>R4WV29</accession>
<dbReference type="Proteomes" id="UP000013966">
    <property type="component" value="Chromosome 1"/>
</dbReference>
<dbReference type="EMBL" id="AP013058">
    <property type="protein sequence ID" value="BAN22761.1"/>
    <property type="molecule type" value="Genomic_DNA"/>
</dbReference>
<dbReference type="KEGG" id="buo:BRPE64_ACDS10070"/>
<dbReference type="HOGENOM" id="CLU_3306016_0_0_4"/>
<reference evidence="1 2" key="1">
    <citation type="journal article" date="2013" name="Genome Announc.">
        <title>Complete Genome Sequence of Burkholderia sp. Strain RPE64, Bacterial Symbiont of the Bean Bug Riptortus pedestris.</title>
        <authorList>
            <person name="Shibata T.F."/>
            <person name="Maeda T."/>
            <person name="Nikoh N."/>
            <person name="Yamaguchi K."/>
            <person name="Oshima K."/>
            <person name="Hattori M."/>
            <person name="Nishiyama T."/>
            <person name="Hasebe M."/>
            <person name="Fukatsu T."/>
            <person name="Kikuchi Y."/>
            <person name="Shigenobu S."/>
        </authorList>
    </citation>
    <scope>NUCLEOTIDE SEQUENCE [LARGE SCALE GENOMIC DNA]</scope>
</reference>
<dbReference type="AlphaFoldDB" id="R4WV29"/>
<organism evidence="1 2">
    <name type="scientific">Caballeronia insecticola</name>
    <dbReference type="NCBI Taxonomy" id="758793"/>
    <lineage>
        <taxon>Bacteria</taxon>
        <taxon>Pseudomonadati</taxon>
        <taxon>Pseudomonadota</taxon>
        <taxon>Betaproteobacteria</taxon>
        <taxon>Burkholderiales</taxon>
        <taxon>Burkholderiaceae</taxon>
        <taxon>Caballeronia</taxon>
    </lineage>
</organism>
<name>R4WV29_9BURK</name>
<sequence>MFPLLRQRGFGFGFGLGRLVEIDGIMQKRKVLIAPSPWK</sequence>
<keyword evidence="2" id="KW-1185">Reference proteome</keyword>
<protein>
    <submittedName>
        <fullName evidence="1">Uncharacterized protein</fullName>
    </submittedName>
</protein>